<protein>
    <submittedName>
        <fullName evidence="4">Uncharacterized protein LOC108736602</fullName>
    </submittedName>
</protein>
<gene>
    <name evidence="4" type="primary">LOC108736602</name>
</gene>
<evidence type="ECO:0000259" key="2">
    <source>
        <dbReference type="Pfam" id="PF01156"/>
    </source>
</evidence>
<feature type="domain" description="Inosine/uridine-preferring nucleoside hydrolase" evidence="2">
    <location>
        <begin position="7"/>
        <end position="307"/>
    </location>
</feature>
<dbReference type="RefSeq" id="XP_018324580.1">
    <property type="nucleotide sequence ID" value="XM_018469078.2"/>
</dbReference>
<proteinExistence type="inferred from homology"/>
<dbReference type="InParanoid" id="A0A1W4WWZ1"/>
<organism evidence="3 4">
    <name type="scientific">Agrilus planipennis</name>
    <name type="common">Emerald ash borer</name>
    <name type="synonym">Agrilus marcopoli</name>
    <dbReference type="NCBI Taxonomy" id="224129"/>
    <lineage>
        <taxon>Eukaryota</taxon>
        <taxon>Metazoa</taxon>
        <taxon>Ecdysozoa</taxon>
        <taxon>Arthropoda</taxon>
        <taxon>Hexapoda</taxon>
        <taxon>Insecta</taxon>
        <taxon>Pterygota</taxon>
        <taxon>Neoptera</taxon>
        <taxon>Endopterygota</taxon>
        <taxon>Coleoptera</taxon>
        <taxon>Polyphaga</taxon>
        <taxon>Elateriformia</taxon>
        <taxon>Buprestoidea</taxon>
        <taxon>Buprestidae</taxon>
        <taxon>Agrilinae</taxon>
        <taxon>Agrilus</taxon>
    </lineage>
</organism>
<dbReference type="SUPFAM" id="SSF53590">
    <property type="entry name" value="Nucleoside hydrolase"/>
    <property type="match status" value="1"/>
</dbReference>
<dbReference type="FunCoup" id="A0A1W4WWZ1">
    <property type="interactions" value="29"/>
</dbReference>
<dbReference type="AlphaFoldDB" id="A0A1W4WWZ1"/>
<dbReference type="Pfam" id="PF01156">
    <property type="entry name" value="IU_nuc_hydro"/>
    <property type="match status" value="1"/>
</dbReference>
<dbReference type="KEGG" id="apln:108736602"/>
<keyword evidence="3" id="KW-1185">Reference proteome</keyword>
<dbReference type="Proteomes" id="UP000192223">
    <property type="component" value="Unplaced"/>
</dbReference>
<evidence type="ECO:0000313" key="4">
    <source>
        <dbReference type="RefSeq" id="XP_018324580.1"/>
    </source>
</evidence>
<dbReference type="STRING" id="224129.A0A1W4WWZ1"/>
<dbReference type="InterPro" id="IPR052775">
    <property type="entry name" value="IUN_hydrolase"/>
</dbReference>
<name>A0A1W4WWZ1_AGRPL</name>
<dbReference type="PANTHER" id="PTHR46190">
    <property type="entry name" value="SI:CH211-201H21.5-RELATED"/>
    <property type="match status" value="1"/>
</dbReference>
<dbReference type="OrthoDB" id="432381at2759"/>
<sequence>MSSKTRVIVDLDAGSDDAHALCILLHAEKIGKIIIEAICCSMGNSSVDHICKNVVRILETVKRTDIPIYKGCSGPILPMESPIPKFYGDDGFGDLIYDEEPDLSIIKKTPSAIAMSEIGEKYPGEVTLVCLGPLTNVALALRLFDNFKKNIKEIHLMGGNYTAVGNITCTAEYNFYIDPEAAYAVLESVICPVYMCTWESCLKTNISLNWRWNKLGKVQHPIVKLITNVEKSIYSKESKTSKWLPCDAFLAAALIYPEKLIKKKSQHRASVELHGSQTRAQIVLDHLKIKEPNVTVIEKVDSDFFKDLILEVYESFNKT</sequence>
<dbReference type="Gene3D" id="3.90.245.10">
    <property type="entry name" value="Ribonucleoside hydrolase-like"/>
    <property type="match status" value="1"/>
</dbReference>
<evidence type="ECO:0000256" key="1">
    <source>
        <dbReference type="ARBA" id="ARBA00009176"/>
    </source>
</evidence>
<dbReference type="InterPro" id="IPR036452">
    <property type="entry name" value="Ribo_hydro-like"/>
</dbReference>
<dbReference type="PANTHER" id="PTHR46190:SF1">
    <property type="entry name" value="SI:CH211-201H21.5"/>
    <property type="match status" value="1"/>
</dbReference>
<dbReference type="GeneID" id="108736602"/>
<comment type="similarity">
    <text evidence="1">Belongs to the IUNH family.</text>
</comment>
<accession>A0A1W4WWZ1</accession>
<dbReference type="CDD" id="cd02649">
    <property type="entry name" value="nuc_hydro_CeIAG"/>
    <property type="match status" value="1"/>
</dbReference>
<evidence type="ECO:0000313" key="3">
    <source>
        <dbReference type="Proteomes" id="UP000192223"/>
    </source>
</evidence>
<dbReference type="InterPro" id="IPR001910">
    <property type="entry name" value="Inosine/uridine_hydrolase_dom"/>
</dbReference>
<reference evidence="4" key="1">
    <citation type="submission" date="2025-08" db="UniProtKB">
        <authorList>
            <consortium name="RefSeq"/>
        </authorList>
    </citation>
    <scope>IDENTIFICATION</scope>
    <source>
        <tissue evidence="4">Entire body</tissue>
    </source>
</reference>
<dbReference type="GO" id="GO:0016799">
    <property type="term" value="F:hydrolase activity, hydrolyzing N-glycosyl compounds"/>
    <property type="evidence" value="ECO:0007669"/>
    <property type="project" value="InterPro"/>
</dbReference>